<dbReference type="InterPro" id="IPR029025">
    <property type="entry name" value="T3SS_substrate_exporter_C"/>
</dbReference>
<dbReference type="Gene3D" id="3.40.1690.10">
    <property type="entry name" value="secretion proteins EscU"/>
    <property type="match status" value="1"/>
</dbReference>
<sequence length="90" mass="9752">MADDGPNKVVGLKYEPDQGLPRVILKGGGKLAEETIAAGERMDGPPLVKDERLLEALYRLPVDGEIGQELFELVAALLVHVFAIDELAKE</sequence>
<dbReference type="SUPFAM" id="SSF160544">
    <property type="entry name" value="EscU C-terminal domain-like"/>
    <property type="match status" value="1"/>
</dbReference>
<gene>
    <name evidence="2" type="ORF">JAY77_02670</name>
</gene>
<accession>A0A9E4TRT3</accession>
<dbReference type="GO" id="GO:0009306">
    <property type="term" value="P:protein secretion"/>
    <property type="evidence" value="ECO:0007669"/>
    <property type="project" value="InterPro"/>
</dbReference>
<evidence type="ECO:0000313" key="3">
    <source>
        <dbReference type="Proteomes" id="UP000886674"/>
    </source>
</evidence>
<protein>
    <submittedName>
        <fullName evidence="2">EscU/YscU/HrcU family type III secretion system export apparatus switch protein</fullName>
    </submittedName>
</protein>
<name>A0A9E4TRT3_9GAMM</name>
<dbReference type="GO" id="GO:0016020">
    <property type="term" value="C:membrane"/>
    <property type="evidence" value="ECO:0007669"/>
    <property type="project" value="InterPro"/>
</dbReference>
<dbReference type="Pfam" id="PF01312">
    <property type="entry name" value="Bac_export_2"/>
    <property type="match status" value="1"/>
</dbReference>
<evidence type="ECO:0000313" key="2">
    <source>
        <dbReference type="EMBL" id="MCG7977037.1"/>
    </source>
</evidence>
<comment type="similarity">
    <text evidence="1">Belongs to the type III secretion exporter family.</text>
</comment>
<dbReference type="AlphaFoldDB" id="A0A9E4TRT3"/>
<dbReference type="EMBL" id="JAEPCR010000005">
    <property type="protein sequence ID" value="MCG7977037.1"/>
    <property type="molecule type" value="Genomic_DNA"/>
</dbReference>
<dbReference type="Proteomes" id="UP000886674">
    <property type="component" value="Unassembled WGS sequence"/>
</dbReference>
<dbReference type="InterPro" id="IPR006135">
    <property type="entry name" value="T3SS_substrate_exporter"/>
</dbReference>
<organism evidence="2 3">
    <name type="scientific">Candidatus Thiodiazotropha taylori</name>
    <dbReference type="NCBI Taxonomy" id="2792791"/>
    <lineage>
        <taxon>Bacteria</taxon>
        <taxon>Pseudomonadati</taxon>
        <taxon>Pseudomonadota</taxon>
        <taxon>Gammaproteobacteria</taxon>
        <taxon>Chromatiales</taxon>
        <taxon>Sedimenticolaceae</taxon>
        <taxon>Candidatus Thiodiazotropha</taxon>
    </lineage>
</organism>
<proteinExistence type="inferred from homology"/>
<reference evidence="2" key="1">
    <citation type="journal article" date="2021" name="Proc. Natl. Acad. Sci. U.S.A.">
        <title>Global biogeography of chemosynthetic symbionts reveals both localized and globally distributed symbiont groups. .</title>
        <authorList>
            <person name="Osvatic J.T."/>
            <person name="Wilkins L.G.E."/>
            <person name="Leibrecht L."/>
            <person name="Leray M."/>
            <person name="Zauner S."/>
            <person name="Polzin J."/>
            <person name="Camacho Y."/>
            <person name="Gros O."/>
            <person name="van Gils J.A."/>
            <person name="Eisen J.A."/>
            <person name="Petersen J.M."/>
            <person name="Yuen B."/>
        </authorList>
    </citation>
    <scope>NUCLEOTIDE SEQUENCE</scope>
    <source>
        <strain evidence="2">MAGclacostrist055</strain>
    </source>
</reference>
<comment type="caution">
    <text evidence="2">The sequence shown here is derived from an EMBL/GenBank/DDBJ whole genome shotgun (WGS) entry which is preliminary data.</text>
</comment>
<evidence type="ECO:0000256" key="1">
    <source>
        <dbReference type="ARBA" id="ARBA00010690"/>
    </source>
</evidence>